<keyword evidence="12" id="KW-1185">Reference proteome</keyword>
<dbReference type="CDD" id="cd18587">
    <property type="entry name" value="ABC_6TM_LapB_like"/>
    <property type="match status" value="1"/>
</dbReference>
<gene>
    <name evidence="11" type="ORF">L2737_19510</name>
</gene>
<dbReference type="PROSITE" id="PS00211">
    <property type="entry name" value="ABC_TRANSPORTER_1"/>
    <property type="match status" value="1"/>
</dbReference>
<dbReference type="InterPro" id="IPR036640">
    <property type="entry name" value="ABC1_TM_sf"/>
</dbReference>
<comment type="caution">
    <text evidence="11">The sequence shown here is derived from an EMBL/GenBank/DDBJ whole genome shotgun (WGS) entry which is preliminary data.</text>
</comment>
<evidence type="ECO:0000313" key="11">
    <source>
        <dbReference type="EMBL" id="MCL1047492.1"/>
    </source>
</evidence>
<dbReference type="RefSeq" id="WP_248956832.1">
    <property type="nucleotide sequence ID" value="NZ_JAKIKU010000015.1"/>
</dbReference>
<feature type="region of interest" description="Disordered" evidence="7">
    <location>
        <begin position="716"/>
        <end position="743"/>
    </location>
</feature>
<evidence type="ECO:0000313" key="12">
    <source>
        <dbReference type="Proteomes" id="UP001202134"/>
    </source>
</evidence>
<evidence type="ECO:0000256" key="4">
    <source>
        <dbReference type="ARBA" id="ARBA00022840"/>
    </source>
</evidence>
<dbReference type="Pfam" id="PF00005">
    <property type="entry name" value="ABC_tran"/>
    <property type="match status" value="1"/>
</dbReference>
<dbReference type="PANTHER" id="PTHR43394">
    <property type="entry name" value="ATP-DEPENDENT PERMEASE MDL1, MITOCHONDRIAL"/>
    <property type="match status" value="1"/>
</dbReference>
<dbReference type="InterPro" id="IPR039421">
    <property type="entry name" value="Type_1_exporter"/>
</dbReference>
<evidence type="ECO:0000256" key="6">
    <source>
        <dbReference type="ARBA" id="ARBA00023136"/>
    </source>
</evidence>
<evidence type="ECO:0000256" key="1">
    <source>
        <dbReference type="ARBA" id="ARBA00004651"/>
    </source>
</evidence>
<dbReference type="InterPro" id="IPR017750">
    <property type="entry name" value="ATPase_T1SS"/>
</dbReference>
<dbReference type="SUPFAM" id="SSF90123">
    <property type="entry name" value="ABC transporter transmembrane region"/>
    <property type="match status" value="1"/>
</dbReference>
<evidence type="ECO:0000256" key="7">
    <source>
        <dbReference type="SAM" id="MobiDB-lite"/>
    </source>
</evidence>
<feature type="transmembrane region" description="Helical" evidence="8">
    <location>
        <begin position="304"/>
        <end position="321"/>
    </location>
</feature>
<dbReference type="PANTHER" id="PTHR43394:SF1">
    <property type="entry name" value="ATP-BINDING CASSETTE SUB-FAMILY B MEMBER 10, MITOCHONDRIAL"/>
    <property type="match status" value="1"/>
</dbReference>
<dbReference type="InterPro" id="IPR017871">
    <property type="entry name" value="ABC_transporter-like_CS"/>
</dbReference>
<keyword evidence="6 8" id="KW-0472">Membrane</keyword>
<evidence type="ECO:0000259" key="10">
    <source>
        <dbReference type="PROSITE" id="PS50929"/>
    </source>
</evidence>
<dbReference type="PROSITE" id="PS50893">
    <property type="entry name" value="ABC_TRANSPORTER_2"/>
    <property type="match status" value="1"/>
</dbReference>
<evidence type="ECO:0000256" key="5">
    <source>
        <dbReference type="ARBA" id="ARBA00022989"/>
    </source>
</evidence>
<organism evidence="11 12">
    <name type="scientific">Shewanella electrodiphila</name>
    <dbReference type="NCBI Taxonomy" id="934143"/>
    <lineage>
        <taxon>Bacteria</taxon>
        <taxon>Pseudomonadati</taxon>
        <taxon>Pseudomonadota</taxon>
        <taxon>Gammaproteobacteria</taxon>
        <taxon>Alteromonadales</taxon>
        <taxon>Shewanellaceae</taxon>
        <taxon>Shewanella</taxon>
    </lineage>
</organism>
<dbReference type="InterPro" id="IPR003593">
    <property type="entry name" value="AAA+_ATPase"/>
</dbReference>
<dbReference type="NCBIfam" id="TIGR03375">
    <property type="entry name" value="type_I_sec_LssB"/>
    <property type="match status" value="1"/>
</dbReference>
<evidence type="ECO:0000259" key="9">
    <source>
        <dbReference type="PROSITE" id="PS50893"/>
    </source>
</evidence>
<reference evidence="11 12" key="1">
    <citation type="submission" date="2022-01" db="EMBL/GenBank/DDBJ databases">
        <title>Whole genome-based taxonomy of the Shewanellaceae.</title>
        <authorList>
            <person name="Martin-Rodriguez A.J."/>
        </authorList>
    </citation>
    <scope>NUCLEOTIDE SEQUENCE [LARGE SCALE GENOMIC DNA]</scope>
    <source>
        <strain evidence="11 12">DSM 24955</strain>
    </source>
</reference>
<proteinExistence type="predicted"/>
<dbReference type="EMBL" id="JAKIKU010000015">
    <property type="protein sequence ID" value="MCL1047492.1"/>
    <property type="molecule type" value="Genomic_DNA"/>
</dbReference>
<keyword evidence="5 8" id="KW-1133">Transmembrane helix</keyword>
<keyword evidence="2 8" id="KW-0812">Transmembrane</keyword>
<feature type="domain" description="ABC transporter" evidence="9">
    <location>
        <begin position="480"/>
        <end position="715"/>
    </location>
</feature>
<name>A0ABT0KUG7_9GAMM</name>
<dbReference type="SUPFAM" id="SSF52540">
    <property type="entry name" value="P-loop containing nucleoside triphosphate hydrolases"/>
    <property type="match status" value="1"/>
</dbReference>
<dbReference type="Pfam" id="PF00664">
    <property type="entry name" value="ABC_membrane"/>
    <property type="match status" value="1"/>
</dbReference>
<evidence type="ECO:0000256" key="2">
    <source>
        <dbReference type="ARBA" id="ARBA00022692"/>
    </source>
</evidence>
<dbReference type="Gene3D" id="3.40.50.300">
    <property type="entry name" value="P-loop containing nucleotide triphosphate hydrolases"/>
    <property type="match status" value="1"/>
</dbReference>
<dbReference type="InterPro" id="IPR011527">
    <property type="entry name" value="ABC1_TM_dom"/>
</dbReference>
<dbReference type="PROSITE" id="PS50929">
    <property type="entry name" value="ABC_TM1F"/>
    <property type="match status" value="1"/>
</dbReference>
<feature type="transmembrane region" description="Helical" evidence="8">
    <location>
        <begin position="168"/>
        <end position="190"/>
    </location>
</feature>
<feature type="transmembrane region" description="Helical" evidence="8">
    <location>
        <begin position="202"/>
        <end position="219"/>
    </location>
</feature>
<dbReference type="InterPro" id="IPR003439">
    <property type="entry name" value="ABC_transporter-like_ATP-bd"/>
</dbReference>
<dbReference type="InterPro" id="IPR027417">
    <property type="entry name" value="P-loop_NTPase"/>
</dbReference>
<evidence type="ECO:0000256" key="3">
    <source>
        <dbReference type="ARBA" id="ARBA00022741"/>
    </source>
</evidence>
<accession>A0ABT0KUG7</accession>
<dbReference type="Gene3D" id="1.20.1560.10">
    <property type="entry name" value="ABC transporter type 1, transmembrane domain"/>
    <property type="match status" value="1"/>
</dbReference>
<keyword evidence="4" id="KW-0067">ATP-binding</keyword>
<comment type="subcellular location">
    <subcellularLocation>
        <location evidence="1">Cell membrane</location>
        <topology evidence="1">Multi-pass membrane protein</topology>
    </subcellularLocation>
</comment>
<sequence length="743" mass="81807">MSANESAKQQANHQALISLLTLIKAHFGLPISSESLSKILSAHPINSGEEQRALQLSDLLKQINVDSAPQALSFNHLALPAIIFDQHNQAYFASEKQQGALMLVDMQGQHTQINEKQFAAQFKSKSAHCWYIKPIEQLDERGTEHHKDTKRHWLLAAFDEVKPFYGSFLIGSLAINLLALVTPLFTMNVYDRVVPNQAIDTLWVLASGASIAIVFDWLLRQARTRLADVAGKQVDIKLSSTLFEKVIGMRLENRPASSGAFAKQLQEFDSIRDFITSVTLVTAVDLPFTLLFLVLIAWLGGVMVFVPLTCMVVLILLSVFMQKRLSVTIEESSKLSTQRQAHLVESLNMLAEIKQNNGQAKASRVWNETVSSLADWQNESRISSNTLSHSVMNCQQLVSIGLIITGVYQIHQGNLSMGGLIAIVMLSGRASSAINQIAMLLLKYQQTRSAITSVESILELPQENQQQSLNVAQFPFNGSLNLRGASFSYPEQPLSAFNDVSLDIKAGEKVGFYGPAGAGKSTLMALIAGQYQLSEGQLFYNQLEAQQWSVGRLRDHIGYMSQQPNLVYGTVLDNLLYGIGQVDETLLAQTMMSTGIDKLMDRLGSGLNSQVGEFGRQLSGGQRQAIALCRTLLRQPTLLILDEPTSAMDERSETQIISSLKMNTQNCTMLISSHNPKVLSLCDRIIVMDKGAIIGEKSAAELLEPNKRRIKAVNVRNTSNTKAHTSNTSASKTNTSKISEVKS</sequence>
<evidence type="ECO:0000256" key="8">
    <source>
        <dbReference type="SAM" id="Phobius"/>
    </source>
</evidence>
<feature type="compositionally biased region" description="Low complexity" evidence="7">
    <location>
        <begin position="717"/>
        <end position="743"/>
    </location>
</feature>
<dbReference type="SMART" id="SM00382">
    <property type="entry name" value="AAA"/>
    <property type="match status" value="1"/>
</dbReference>
<protein>
    <submittedName>
        <fullName evidence="11">Type I secretion system permease/ATPase</fullName>
    </submittedName>
</protein>
<dbReference type="Proteomes" id="UP001202134">
    <property type="component" value="Unassembled WGS sequence"/>
</dbReference>
<feature type="domain" description="ABC transmembrane type-1" evidence="10">
    <location>
        <begin position="169"/>
        <end position="446"/>
    </location>
</feature>
<keyword evidence="3" id="KW-0547">Nucleotide-binding</keyword>